<proteinExistence type="predicted"/>
<dbReference type="Proteomes" id="UP000664698">
    <property type="component" value="Unassembled WGS sequence"/>
</dbReference>
<evidence type="ECO:0000313" key="2">
    <source>
        <dbReference type="Proteomes" id="UP000664698"/>
    </source>
</evidence>
<name>A0ABS3BUE0_9BACT</name>
<organism evidence="1 2">
    <name type="scientific">Algoriphagus aestuariicola</name>
    <dbReference type="NCBI Taxonomy" id="1852016"/>
    <lineage>
        <taxon>Bacteria</taxon>
        <taxon>Pseudomonadati</taxon>
        <taxon>Bacteroidota</taxon>
        <taxon>Cytophagia</taxon>
        <taxon>Cytophagales</taxon>
        <taxon>Cyclobacteriaceae</taxon>
        <taxon>Algoriphagus</taxon>
    </lineage>
</organism>
<protein>
    <recommendedName>
        <fullName evidence="3">DUF4348 domain-containing protein</fullName>
    </recommendedName>
</protein>
<gene>
    <name evidence="1" type="ORF">J0A67_16340</name>
</gene>
<evidence type="ECO:0000313" key="1">
    <source>
        <dbReference type="EMBL" id="MBN7802444.1"/>
    </source>
</evidence>
<accession>A0ABS3BUE0</accession>
<evidence type="ECO:0008006" key="3">
    <source>
        <dbReference type="Google" id="ProtNLM"/>
    </source>
</evidence>
<comment type="caution">
    <text evidence="1">The sequence shown here is derived from an EMBL/GenBank/DDBJ whole genome shotgun (WGS) entry which is preliminary data.</text>
</comment>
<dbReference type="EMBL" id="JAFKCW010000004">
    <property type="protein sequence ID" value="MBN7802444.1"/>
    <property type="molecule type" value="Genomic_DNA"/>
</dbReference>
<dbReference type="RefSeq" id="WP_206570463.1">
    <property type="nucleotide sequence ID" value="NZ_JAFKCW010000004.1"/>
</dbReference>
<reference evidence="1 2" key="1">
    <citation type="submission" date="2021-03" db="EMBL/GenBank/DDBJ databases">
        <title>novel species isolated from a fishpond in China.</title>
        <authorList>
            <person name="Lu H."/>
            <person name="Cai Z."/>
        </authorList>
    </citation>
    <scope>NUCLEOTIDE SEQUENCE [LARGE SCALE GENOMIC DNA]</scope>
    <source>
        <strain evidence="1 2">JCM 31546</strain>
    </source>
</reference>
<keyword evidence="2" id="KW-1185">Reference proteome</keyword>
<sequence>MKQLIFLTTLLSLRLIELPVCKDCPLETAKMIQQMLDHERFDNHRSSRRQYYIQKNDLIPANLDIEFGNKKILVTKADTGAVFKVKRLENTEDGNPVLSLFLVNDNLDAWSTFECQDGVWKMASFKYVVY</sequence>